<feature type="domain" description="Ig-like" evidence="11">
    <location>
        <begin position="159"/>
        <end position="258"/>
    </location>
</feature>
<keyword evidence="10" id="KW-0732">Signal</keyword>
<dbReference type="Proteomes" id="UP000007635">
    <property type="component" value="Chromosome XX"/>
</dbReference>
<keyword evidence="3" id="KW-0430">Lectin</keyword>
<keyword evidence="6 9" id="KW-0472">Membrane</keyword>
<evidence type="ECO:0000256" key="1">
    <source>
        <dbReference type="ARBA" id="ARBA00004167"/>
    </source>
</evidence>
<dbReference type="PROSITE" id="PS50835">
    <property type="entry name" value="IG_LIKE"/>
    <property type="match status" value="1"/>
</dbReference>
<feature type="transmembrane region" description="Helical" evidence="9">
    <location>
        <begin position="342"/>
        <end position="360"/>
    </location>
</feature>
<evidence type="ECO:0000259" key="11">
    <source>
        <dbReference type="PROSITE" id="PS50835"/>
    </source>
</evidence>
<reference evidence="12 13" key="1">
    <citation type="journal article" date="2021" name="G3 (Bethesda)">
        <title>Improved contiguity of the threespine stickleback genome using long-read sequencing.</title>
        <authorList>
            <person name="Nath S."/>
            <person name="Shaw D.E."/>
            <person name="White M.A."/>
        </authorList>
    </citation>
    <scope>NUCLEOTIDE SEQUENCE [LARGE SCALE GENOMIC DNA]</scope>
    <source>
        <strain evidence="12 13">Lake Benthic</strain>
    </source>
</reference>
<dbReference type="GO" id="GO:0033691">
    <property type="term" value="F:sialic acid binding"/>
    <property type="evidence" value="ECO:0007669"/>
    <property type="project" value="TreeGrafter"/>
</dbReference>
<dbReference type="InterPro" id="IPR036179">
    <property type="entry name" value="Ig-like_dom_sf"/>
</dbReference>
<evidence type="ECO:0000256" key="2">
    <source>
        <dbReference type="ARBA" id="ARBA00022692"/>
    </source>
</evidence>
<dbReference type="SMART" id="SM00409">
    <property type="entry name" value="IG"/>
    <property type="match status" value="2"/>
</dbReference>
<evidence type="ECO:0000256" key="3">
    <source>
        <dbReference type="ARBA" id="ARBA00022734"/>
    </source>
</evidence>
<dbReference type="Ensembl" id="ENSGACT00000062599.1">
    <property type="protein sequence ID" value="ENSGACP00000048866.1"/>
    <property type="gene ID" value="ENSGACG00000023575.1"/>
</dbReference>
<evidence type="ECO:0000256" key="10">
    <source>
        <dbReference type="SAM" id="SignalP"/>
    </source>
</evidence>
<keyword evidence="5 9" id="KW-1133">Transmembrane helix</keyword>
<evidence type="ECO:0000256" key="6">
    <source>
        <dbReference type="ARBA" id="ARBA00023136"/>
    </source>
</evidence>
<name>A0AAQ4QCA4_GASAC</name>
<evidence type="ECO:0000256" key="4">
    <source>
        <dbReference type="ARBA" id="ARBA00022889"/>
    </source>
</evidence>
<dbReference type="GO" id="GO:0030246">
    <property type="term" value="F:carbohydrate binding"/>
    <property type="evidence" value="ECO:0007669"/>
    <property type="project" value="UniProtKB-KW"/>
</dbReference>
<dbReference type="AlphaFoldDB" id="A0AAQ4QCA4"/>
<dbReference type="SUPFAM" id="SSF48726">
    <property type="entry name" value="Immunoglobulin"/>
    <property type="match status" value="2"/>
</dbReference>
<comment type="similarity">
    <text evidence="8">Belongs to the immunoglobulin superfamily. SIGLEC (sialic acid binding Ig-like lectin) family.</text>
</comment>
<comment type="subcellular location">
    <subcellularLocation>
        <location evidence="1">Membrane</location>
        <topology evidence="1">Single-pass membrane protein</topology>
    </subcellularLocation>
</comment>
<dbReference type="PANTHER" id="PTHR12035">
    <property type="entry name" value="SIALIC ACID BINDING IMMUNOGLOBULIN-LIKE LECTIN"/>
    <property type="match status" value="1"/>
</dbReference>
<evidence type="ECO:0000256" key="9">
    <source>
        <dbReference type="SAM" id="Phobius"/>
    </source>
</evidence>
<keyword evidence="2 9" id="KW-0812">Transmembrane</keyword>
<keyword evidence="4" id="KW-0130">Cell adhesion</keyword>
<dbReference type="Gene3D" id="2.60.40.10">
    <property type="entry name" value="Immunoglobulins"/>
    <property type="match status" value="2"/>
</dbReference>
<accession>A0AAQ4QCA4</accession>
<evidence type="ECO:0000313" key="13">
    <source>
        <dbReference type="Proteomes" id="UP000007635"/>
    </source>
</evidence>
<dbReference type="InterPro" id="IPR007110">
    <property type="entry name" value="Ig-like_dom"/>
</dbReference>
<keyword evidence="7" id="KW-1015">Disulfide bond</keyword>
<feature type="chain" id="PRO_5042928555" description="Ig-like domain-containing protein" evidence="10">
    <location>
        <begin position="19"/>
        <end position="361"/>
    </location>
</feature>
<dbReference type="PANTHER" id="PTHR12035:SF128">
    <property type="entry name" value="BRANCHED CHAIN KETO ACID DEHYDROGENASE E1 SUBUNIT BETA,-LIKE-RELATED"/>
    <property type="match status" value="1"/>
</dbReference>
<keyword evidence="13" id="KW-1185">Reference proteome</keyword>
<dbReference type="InterPro" id="IPR013783">
    <property type="entry name" value="Ig-like_fold"/>
</dbReference>
<dbReference type="InterPro" id="IPR003599">
    <property type="entry name" value="Ig_sub"/>
</dbReference>
<proteinExistence type="inferred from homology"/>
<reference evidence="12" key="3">
    <citation type="submission" date="2025-09" db="UniProtKB">
        <authorList>
            <consortium name="Ensembl"/>
        </authorList>
    </citation>
    <scope>IDENTIFICATION</scope>
</reference>
<dbReference type="InterPro" id="IPR051036">
    <property type="entry name" value="SIGLEC"/>
</dbReference>
<dbReference type="InterPro" id="IPR013162">
    <property type="entry name" value="CD80_C2-set"/>
</dbReference>
<dbReference type="GeneTree" id="ENSGT01150000286924"/>
<feature type="transmembrane region" description="Helical" evidence="9">
    <location>
        <begin position="300"/>
        <end position="321"/>
    </location>
</feature>
<dbReference type="GO" id="GO:0007155">
    <property type="term" value="P:cell adhesion"/>
    <property type="evidence" value="ECO:0007669"/>
    <property type="project" value="UniProtKB-KW"/>
</dbReference>
<dbReference type="GO" id="GO:0005886">
    <property type="term" value="C:plasma membrane"/>
    <property type="evidence" value="ECO:0007669"/>
    <property type="project" value="TreeGrafter"/>
</dbReference>
<evidence type="ECO:0000313" key="12">
    <source>
        <dbReference type="Ensembl" id="ENSGACP00000048866.1"/>
    </source>
</evidence>
<sequence>MFVLICATLLFSVRRITAATDGSVTSCPGKYCITVREGEIAAEAGLCVVIPCSFTTASSFTPKHLLWNKCEPLKLKCANPVLIFHSNKNVTVQAGFKKRVSLLEPDVRLKNCRIIINDLTESDSGSYQLRVEGVNNGKADGFTFSQKVNISVKGLTQKPTVGIPPLTEGQQTTLSCTAPGLCSGSDPEITWTWRGAGEKDSHITGNITAVKTENLTSVTRRHSSTLTFNPSAEHHGTDVTCKVRFTNNITTEETETLIVTFFPKISNQTPGECVSNNVTGEAEQTLTDLLSSFLISFKNLHVLIAFFIGILLSATICCLALKCCRNQQKTSGGMTLEMVTTQAVPLVFILTAGYYCVQYIS</sequence>
<evidence type="ECO:0000256" key="8">
    <source>
        <dbReference type="ARBA" id="ARBA00038361"/>
    </source>
</evidence>
<evidence type="ECO:0000256" key="7">
    <source>
        <dbReference type="ARBA" id="ARBA00023157"/>
    </source>
</evidence>
<dbReference type="InterPro" id="IPR056386">
    <property type="entry name" value="Ig_CD22"/>
</dbReference>
<dbReference type="Pfam" id="PF08205">
    <property type="entry name" value="C2-set_2"/>
    <property type="match status" value="1"/>
</dbReference>
<feature type="signal peptide" evidence="10">
    <location>
        <begin position="1"/>
        <end position="18"/>
    </location>
</feature>
<protein>
    <recommendedName>
        <fullName evidence="11">Ig-like domain-containing protein</fullName>
    </recommendedName>
</protein>
<organism evidence="12 13">
    <name type="scientific">Gasterosteus aculeatus aculeatus</name>
    <name type="common">three-spined stickleback</name>
    <dbReference type="NCBI Taxonomy" id="481459"/>
    <lineage>
        <taxon>Eukaryota</taxon>
        <taxon>Metazoa</taxon>
        <taxon>Chordata</taxon>
        <taxon>Craniata</taxon>
        <taxon>Vertebrata</taxon>
        <taxon>Euteleostomi</taxon>
        <taxon>Actinopterygii</taxon>
        <taxon>Neopterygii</taxon>
        <taxon>Teleostei</taxon>
        <taxon>Neoteleostei</taxon>
        <taxon>Acanthomorphata</taxon>
        <taxon>Eupercaria</taxon>
        <taxon>Perciformes</taxon>
        <taxon>Cottioidei</taxon>
        <taxon>Gasterosteales</taxon>
        <taxon>Gasterosteidae</taxon>
        <taxon>Gasterosteus</taxon>
    </lineage>
</organism>
<dbReference type="Pfam" id="PF24518">
    <property type="entry name" value="Ig_CD22"/>
    <property type="match status" value="1"/>
</dbReference>
<reference evidence="12" key="2">
    <citation type="submission" date="2025-08" db="UniProtKB">
        <authorList>
            <consortium name="Ensembl"/>
        </authorList>
    </citation>
    <scope>IDENTIFICATION</scope>
</reference>
<evidence type="ECO:0000256" key="5">
    <source>
        <dbReference type="ARBA" id="ARBA00022989"/>
    </source>
</evidence>